<sequence>MHFGRSSSISEKTPTRKHLQLLLQRLWRPSPSYPHPLPPQNRARRESRQSSVNKFASSSPTRCRTRTWNLATLPTAEVAALAATRGPGGDFELDESGKCSLHVYNRGHSDRRAASRGLAAVQTHSRHLGSRHTGIAARLRWSSPFEHMRTNRDEACFILFHSCRMGRVDVDLHGRCRHLYMNVPSVRVCRSSLFSTGRTGPEPGMNPYSRLDTGLSFRHPLKNISFAPEVLPVVGPRPSGCGTGTVPCRATDFFATMMRSWTSRLHQIYRFSLGEL</sequence>
<dbReference type="EMBL" id="MU863693">
    <property type="protein sequence ID" value="KAK4096856.1"/>
    <property type="molecule type" value="Genomic_DNA"/>
</dbReference>
<dbReference type="AlphaFoldDB" id="A0AAN6PWW3"/>
<evidence type="ECO:0000313" key="2">
    <source>
        <dbReference type="EMBL" id="KAK4096856.1"/>
    </source>
</evidence>
<dbReference type="Proteomes" id="UP001305647">
    <property type="component" value="Unassembled WGS sequence"/>
</dbReference>
<evidence type="ECO:0000313" key="3">
    <source>
        <dbReference type="Proteomes" id="UP001305647"/>
    </source>
</evidence>
<organism evidence="2 3">
    <name type="scientific">Parathielavia hyrcaniae</name>
    <dbReference type="NCBI Taxonomy" id="113614"/>
    <lineage>
        <taxon>Eukaryota</taxon>
        <taxon>Fungi</taxon>
        <taxon>Dikarya</taxon>
        <taxon>Ascomycota</taxon>
        <taxon>Pezizomycotina</taxon>
        <taxon>Sordariomycetes</taxon>
        <taxon>Sordariomycetidae</taxon>
        <taxon>Sordariales</taxon>
        <taxon>Chaetomiaceae</taxon>
        <taxon>Parathielavia</taxon>
    </lineage>
</organism>
<comment type="caution">
    <text evidence="2">The sequence shown here is derived from an EMBL/GenBank/DDBJ whole genome shotgun (WGS) entry which is preliminary data.</text>
</comment>
<feature type="region of interest" description="Disordered" evidence="1">
    <location>
        <begin position="28"/>
        <end position="60"/>
    </location>
</feature>
<reference evidence="2" key="2">
    <citation type="submission" date="2023-05" db="EMBL/GenBank/DDBJ databases">
        <authorList>
            <consortium name="Lawrence Berkeley National Laboratory"/>
            <person name="Steindorff A."/>
            <person name="Hensen N."/>
            <person name="Bonometti L."/>
            <person name="Westerberg I."/>
            <person name="Brannstrom I.O."/>
            <person name="Guillou S."/>
            <person name="Cros-Aarteil S."/>
            <person name="Calhoun S."/>
            <person name="Haridas S."/>
            <person name="Kuo A."/>
            <person name="Mondo S."/>
            <person name="Pangilinan J."/>
            <person name="Riley R."/>
            <person name="Labutti K."/>
            <person name="Andreopoulos B."/>
            <person name="Lipzen A."/>
            <person name="Chen C."/>
            <person name="Yanf M."/>
            <person name="Daum C."/>
            <person name="Ng V."/>
            <person name="Clum A."/>
            <person name="Ohm R."/>
            <person name="Martin F."/>
            <person name="Silar P."/>
            <person name="Natvig D."/>
            <person name="Lalanne C."/>
            <person name="Gautier V."/>
            <person name="Ament-Velasquez S.L."/>
            <person name="Kruys A."/>
            <person name="Hutchinson M.I."/>
            <person name="Powell A.J."/>
            <person name="Barry K."/>
            <person name="Miller A.N."/>
            <person name="Grigoriev I.V."/>
            <person name="Debuchy R."/>
            <person name="Gladieux P."/>
            <person name="Thoren M.H."/>
            <person name="Johannesson H."/>
        </authorList>
    </citation>
    <scope>NUCLEOTIDE SEQUENCE</scope>
    <source>
        <strain evidence="2">CBS 757.83</strain>
    </source>
</reference>
<evidence type="ECO:0000256" key="1">
    <source>
        <dbReference type="SAM" id="MobiDB-lite"/>
    </source>
</evidence>
<feature type="compositionally biased region" description="Polar residues" evidence="1">
    <location>
        <begin position="49"/>
        <end position="60"/>
    </location>
</feature>
<accession>A0AAN6PWW3</accession>
<protein>
    <submittedName>
        <fullName evidence="2">Uncharacterized protein</fullName>
    </submittedName>
</protein>
<name>A0AAN6PWW3_9PEZI</name>
<reference evidence="2" key="1">
    <citation type="journal article" date="2023" name="Mol. Phylogenet. Evol.">
        <title>Genome-scale phylogeny and comparative genomics of the fungal order Sordariales.</title>
        <authorList>
            <person name="Hensen N."/>
            <person name="Bonometti L."/>
            <person name="Westerberg I."/>
            <person name="Brannstrom I.O."/>
            <person name="Guillou S."/>
            <person name="Cros-Aarteil S."/>
            <person name="Calhoun S."/>
            <person name="Haridas S."/>
            <person name="Kuo A."/>
            <person name="Mondo S."/>
            <person name="Pangilinan J."/>
            <person name="Riley R."/>
            <person name="LaButti K."/>
            <person name="Andreopoulos B."/>
            <person name="Lipzen A."/>
            <person name="Chen C."/>
            <person name="Yan M."/>
            <person name="Daum C."/>
            <person name="Ng V."/>
            <person name="Clum A."/>
            <person name="Steindorff A."/>
            <person name="Ohm R.A."/>
            <person name="Martin F."/>
            <person name="Silar P."/>
            <person name="Natvig D.O."/>
            <person name="Lalanne C."/>
            <person name="Gautier V."/>
            <person name="Ament-Velasquez S.L."/>
            <person name="Kruys A."/>
            <person name="Hutchinson M.I."/>
            <person name="Powell A.J."/>
            <person name="Barry K."/>
            <person name="Miller A.N."/>
            <person name="Grigoriev I.V."/>
            <person name="Debuchy R."/>
            <person name="Gladieux P."/>
            <person name="Hiltunen Thoren M."/>
            <person name="Johannesson H."/>
        </authorList>
    </citation>
    <scope>NUCLEOTIDE SEQUENCE</scope>
    <source>
        <strain evidence="2">CBS 757.83</strain>
    </source>
</reference>
<gene>
    <name evidence="2" type="ORF">N658DRAFT_331833</name>
</gene>
<proteinExistence type="predicted"/>
<keyword evidence="3" id="KW-1185">Reference proteome</keyword>